<protein>
    <submittedName>
        <fullName evidence="1">Uncharacterized protein</fullName>
    </submittedName>
</protein>
<reference evidence="1" key="2">
    <citation type="submission" date="2022-10" db="EMBL/GenBank/DDBJ databases">
        <authorList>
            <person name="Ngo T.-E."/>
        </authorList>
    </citation>
    <scope>NUCLEOTIDE SEQUENCE</scope>
    <source>
        <strain evidence="1">JHB</strain>
    </source>
</reference>
<proteinExistence type="predicted"/>
<reference evidence="1" key="1">
    <citation type="journal article" date="2017" name="Proc. Natl. Acad. Sci. U.S.A.">
        <title>Comparative genomics uncovers the prolific and distinctive metabolic potential of the cyanobacterial genus Moorea.</title>
        <authorList>
            <person name="Leao T."/>
            <person name="Castelao G."/>
            <person name="Korobeynikov A."/>
            <person name="Monroe E.A."/>
            <person name="Podell S."/>
            <person name="Glukhov E."/>
            <person name="Allen E.E."/>
            <person name="Gerwick W.H."/>
            <person name="Gerwick L."/>
        </authorList>
    </citation>
    <scope>NUCLEOTIDE SEQUENCE</scope>
    <source>
        <strain evidence="1">JHB</strain>
    </source>
</reference>
<accession>A0A9Q9SRY3</accession>
<sequence>MLTRVSNTLYYTKLRSNVQLSLPPISLSPYLPISLSPYLPISLSKQSTLFDCKSVLNFIGINAQLS</sequence>
<organism evidence="1">
    <name type="scientific">Moorena producens (strain JHB)</name>
    <dbReference type="NCBI Taxonomy" id="1454205"/>
    <lineage>
        <taxon>Bacteria</taxon>
        <taxon>Bacillati</taxon>
        <taxon>Cyanobacteriota</taxon>
        <taxon>Cyanophyceae</taxon>
        <taxon>Coleofasciculales</taxon>
        <taxon>Coleofasciculaceae</taxon>
        <taxon>Moorena</taxon>
    </lineage>
</organism>
<dbReference type="Proteomes" id="UP000176944">
    <property type="component" value="Chromosome"/>
</dbReference>
<evidence type="ECO:0000313" key="1">
    <source>
        <dbReference type="EMBL" id="WAN68565.1"/>
    </source>
</evidence>
<name>A0A9Q9SRY3_MOOP1</name>
<gene>
    <name evidence="1" type="ORF">BJP36_40015</name>
</gene>
<dbReference type="AlphaFoldDB" id="A0A9Q9SRY3"/>
<dbReference type="EMBL" id="CP017708">
    <property type="protein sequence ID" value="WAN68565.1"/>
    <property type="molecule type" value="Genomic_DNA"/>
</dbReference>